<dbReference type="Proteomes" id="UP000249239">
    <property type="component" value="Unassembled WGS sequence"/>
</dbReference>
<evidence type="ECO:0000256" key="4">
    <source>
        <dbReference type="ARBA" id="ARBA00023186"/>
    </source>
</evidence>
<dbReference type="GO" id="GO:0042274">
    <property type="term" value="P:ribosomal small subunit biogenesis"/>
    <property type="evidence" value="ECO:0007669"/>
    <property type="project" value="UniProtKB-UniRule"/>
</dbReference>
<organism evidence="8 9">
    <name type="scientific">Breznakibacter xylanolyticus</name>
    <dbReference type="NCBI Taxonomy" id="990"/>
    <lineage>
        <taxon>Bacteria</taxon>
        <taxon>Pseudomonadati</taxon>
        <taxon>Bacteroidota</taxon>
        <taxon>Bacteroidia</taxon>
        <taxon>Marinilabiliales</taxon>
        <taxon>Marinilabiliaceae</taxon>
        <taxon>Breznakibacter</taxon>
    </lineage>
</organism>
<evidence type="ECO:0000256" key="1">
    <source>
        <dbReference type="ARBA" id="ARBA00022490"/>
    </source>
</evidence>
<dbReference type="SUPFAM" id="SSF50346">
    <property type="entry name" value="PRC-barrel domain"/>
    <property type="match status" value="1"/>
</dbReference>
<dbReference type="Pfam" id="PF24986">
    <property type="entry name" value="PRC_RimM"/>
    <property type="match status" value="1"/>
</dbReference>
<dbReference type="InterPro" id="IPR002676">
    <property type="entry name" value="RimM_N"/>
</dbReference>
<dbReference type="GO" id="GO:0005737">
    <property type="term" value="C:cytoplasm"/>
    <property type="evidence" value="ECO:0007669"/>
    <property type="project" value="UniProtKB-SubCell"/>
</dbReference>
<dbReference type="Gene3D" id="2.30.30.240">
    <property type="entry name" value="PRC-barrel domain"/>
    <property type="match status" value="1"/>
</dbReference>
<dbReference type="InterPro" id="IPR011961">
    <property type="entry name" value="RimM"/>
</dbReference>
<dbReference type="GO" id="GO:0043022">
    <property type="term" value="F:ribosome binding"/>
    <property type="evidence" value="ECO:0007669"/>
    <property type="project" value="InterPro"/>
</dbReference>
<keyword evidence="4 5" id="KW-0143">Chaperone</keyword>
<comment type="subcellular location">
    <subcellularLocation>
        <location evidence="5">Cytoplasm</location>
    </subcellularLocation>
</comment>
<evidence type="ECO:0000256" key="5">
    <source>
        <dbReference type="HAMAP-Rule" id="MF_00014"/>
    </source>
</evidence>
<dbReference type="GO" id="GO:0006364">
    <property type="term" value="P:rRNA processing"/>
    <property type="evidence" value="ECO:0007669"/>
    <property type="project" value="UniProtKB-UniRule"/>
</dbReference>
<evidence type="ECO:0000256" key="2">
    <source>
        <dbReference type="ARBA" id="ARBA00022517"/>
    </source>
</evidence>
<dbReference type="GO" id="GO:0005840">
    <property type="term" value="C:ribosome"/>
    <property type="evidence" value="ECO:0007669"/>
    <property type="project" value="InterPro"/>
</dbReference>
<protein>
    <recommendedName>
        <fullName evidence="5">Ribosome maturation factor RimM</fullName>
    </recommendedName>
</protein>
<dbReference type="Gene3D" id="2.40.30.60">
    <property type="entry name" value="RimM"/>
    <property type="match status" value="1"/>
</dbReference>
<gene>
    <name evidence="5" type="primary">rimM</name>
    <name evidence="8" type="ORF">LX69_01837</name>
</gene>
<dbReference type="InterPro" id="IPR036976">
    <property type="entry name" value="RimM_N_sf"/>
</dbReference>
<dbReference type="InterPro" id="IPR009000">
    <property type="entry name" value="Transl_B-barrel_sf"/>
</dbReference>
<dbReference type="PANTHER" id="PTHR33692:SF1">
    <property type="entry name" value="RIBOSOME MATURATION FACTOR RIMM"/>
    <property type="match status" value="1"/>
</dbReference>
<dbReference type="InterPro" id="IPR056792">
    <property type="entry name" value="PRC_RimM"/>
</dbReference>
<comment type="subunit">
    <text evidence="5">Binds ribosomal protein uS19.</text>
</comment>
<comment type="function">
    <text evidence="5">An accessory protein needed during the final step in the assembly of 30S ribosomal subunit, possibly for assembly of the head region. Essential for efficient processing of 16S rRNA. May be needed both before and after RbfA during the maturation of 16S rRNA. It has affinity for free ribosomal 30S subunits but not for 70S ribosomes.</text>
</comment>
<dbReference type="PANTHER" id="PTHR33692">
    <property type="entry name" value="RIBOSOME MATURATION FACTOR RIMM"/>
    <property type="match status" value="1"/>
</dbReference>
<dbReference type="EMBL" id="QKZK01000012">
    <property type="protein sequence ID" value="PZX16767.1"/>
    <property type="molecule type" value="Genomic_DNA"/>
</dbReference>
<comment type="similarity">
    <text evidence="5">Belongs to the RimM family.</text>
</comment>
<keyword evidence="1 5" id="KW-0963">Cytoplasm</keyword>
<dbReference type="RefSeq" id="WP_170124311.1">
    <property type="nucleotide sequence ID" value="NZ_QKZK01000012.1"/>
</dbReference>
<evidence type="ECO:0000259" key="7">
    <source>
        <dbReference type="Pfam" id="PF24986"/>
    </source>
</evidence>
<accession>A0A2W7NF45</accession>
<keyword evidence="2 5" id="KW-0690">Ribosome biogenesis</keyword>
<feature type="domain" description="Ribosome maturation factor RimM PRC barrel" evidence="7">
    <location>
        <begin position="105"/>
        <end position="169"/>
    </location>
</feature>
<keyword evidence="9" id="KW-1185">Reference proteome</keyword>
<evidence type="ECO:0000256" key="3">
    <source>
        <dbReference type="ARBA" id="ARBA00022552"/>
    </source>
</evidence>
<evidence type="ECO:0000313" key="8">
    <source>
        <dbReference type="EMBL" id="PZX16767.1"/>
    </source>
</evidence>
<name>A0A2W7NF45_9BACT</name>
<comment type="caution">
    <text evidence="8">The sequence shown here is derived from an EMBL/GenBank/DDBJ whole genome shotgun (WGS) entry which is preliminary data.</text>
</comment>
<comment type="domain">
    <text evidence="5">The PRC barrel domain binds ribosomal protein uS19.</text>
</comment>
<feature type="domain" description="RimM N-terminal" evidence="6">
    <location>
        <begin position="10"/>
        <end position="89"/>
    </location>
</feature>
<reference evidence="8 9" key="1">
    <citation type="submission" date="2018-06" db="EMBL/GenBank/DDBJ databases">
        <title>Genomic Encyclopedia of Archaeal and Bacterial Type Strains, Phase II (KMG-II): from individual species to whole genera.</title>
        <authorList>
            <person name="Goeker M."/>
        </authorList>
    </citation>
    <scope>NUCLEOTIDE SEQUENCE [LARGE SCALE GENOMIC DNA]</scope>
    <source>
        <strain evidence="8 9">DSM 6779</strain>
    </source>
</reference>
<evidence type="ECO:0000259" key="6">
    <source>
        <dbReference type="Pfam" id="PF01782"/>
    </source>
</evidence>
<dbReference type="InterPro" id="IPR011033">
    <property type="entry name" value="PRC_barrel-like_sf"/>
</dbReference>
<evidence type="ECO:0000313" key="9">
    <source>
        <dbReference type="Proteomes" id="UP000249239"/>
    </source>
</evidence>
<keyword evidence="3 5" id="KW-0698">rRNA processing</keyword>
<dbReference type="SUPFAM" id="SSF50447">
    <property type="entry name" value="Translation proteins"/>
    <property type="match status" value="1"/>
</dbReference>
<dbReference type="Pfam" id="PF01782">
    <property type="entry name" value="RimM"/>
    <property type="match status" value="1"/>
</dbReference>
<proteinExistence type="inferred from homology"/>
<dbReference type="NCBIfam" id="TIGR02273">
    <property type="entry name" value="16S_RimM"/>
    <property type="match status" value="1"/>
</dbReference>
<dbReference type="AlphaFoldDB" id="A0A2W7NF45"/>
<sequence length="174" mass="19153">MIEKSNCQHIGVITKAHGVSGEVVIRLNNGIDAQDITCDFLFLDLDGGLVPFYVQESRTRGDGALMVHFDGITTEVAARRLADVPVWVEGDELEMDEEGIHSSMLIGFLVVDSEHGELGKIIEIRDPERNPYFVIEGGAGEILVPVADEYIDGLDDDKHILYITAPEGLIDLYL</sequence>
<dbReference type="HAMAP" id="MF_00014">
    <property type="entry name" value="Ribosome_mat_RimM"/>
    <property type="match status" value="1"/>
</dbReference>